<keyword evidence="8 10" id="KW-0505">Motor protein</keyword>
<evidence type="ECO:0000256" key="6">
    <source>
        <dbReference type="ARBA" id="ARBA00022840"/>
    </source>
</evidence>
<feature type="binding site" evidence="10">
    <location>
        <begin position="183"/>
        <end position="190"/>
    </location>
    <ligand>
        <name>ATP</name>
        <dbReference type="ChEBI" id="CHEBI:30616"/>
    </ligand>
</feature>
<dbReference type="PROSITE" id="PS50067">
    <property type="entry name" value="KINESIN_MOTOR_2"/>
    <property type="match status" value="1"/>
</dbReference>
<evidence type="ECO:0000256" key="10">
    <source>
        <dbReference type="PROSITE-ProRule" id="PRU00283"/>
    </source>
</evidence>
<dbReference type="PANTHER" id="PTHR47970:SF29">
    <property type="entry name" value="KINESIN FAMILY MEMBER 20B"/>
    <property type="match status" value="1"/>
</dbReference>
<dbReference type="GO" id="GO:0005524">
    <property type="term" value="F:ATP binding"/>
    <property type="evidence" value="ECO:0007669"/>
    <property type="project" value="UniProtKB-UniRule"/>
</dbReference>
<evidence type="ECO:0000313" key="13">
    <source>
        <dbReference type="EMBL" id="OJT06039.1"/>
    </source>
</evidence>
<name>A0A1M2VEK0_TRAPU</name>
<feature type="compositionally biased region" description="Basic and acidic residues" evidence="11">
    <location>
        <begin position="986"/>
        <end position="995"/>
    </location>
</feature>
<feature type="compositionally biased region" description="Low complexity" evidence="11">
    <location>
        <begin position="307"/>
        <end position="319"/>
    </location>
</feature>
<feature type="region of interest" description="Disordered" evidence="11">
    <location>
        <begin position="1"/>
        <end position="88"/>
    </location>
</feature>
<dbReference type="GO" id="GO:0008017">
    <property type="term" value="F:microtubule binding"/>
    <property type="evidence" value="ECO:0007669"/>
    <property type="project" value="InterPro"/>
</dbReference>
<feature type="compositionally biased region" description="Polar residues" evidence="11">
    <location>
        <begin position="805"/>
        <end position="821"/>
    </location>
</feature>
<evidence type="ECO:0000256" key="8">
    <source>
        <dbReference type="ARBA" id="ARBA00023175"/>
    </source>
</evidence>
<dbReference type="Gene3D" id="3.40.850.10">
    <property type="entry name" value="Kinesin motor domain"/>
    <property type="match status" value="1"/>
</dbReference>
<reference evidence="13 14" key="1">
    <citation type="submission" date="2016-10" db="EMBL/GenBank/DDBJ databases">
        <title>Genome sequence of the basidiomycete white-rot fungus Trametes pubescens.</title>
        <authorList>
            <person name="Makela M.R."/>
            <person name="Granchi Z."/>
            <person name="Peng M."/>
            <person name="De Vries R.P."/>
            <person name="Grigoriev I."/>
            <person name="Riley R."/>
            <person name="Hilden K."/>
        </authorList>
    </citation>
    <scope>NUCLEOTIDE SEQUENCE [LARGE SCALE GENOMIC DNA]</scope>
    <source>
        <strain evidence="13 14">FBCC735</strain>
    </source>
</reference>
<evidence type="ECO:0000256" key="1">
    <source>
        <dbReference type="ARBA" id="ARBA00004186"/>
    </source>
</evidence>
<comment type="caution">
    <text evidence="13">The sequence shown here is derived from an EMBL/GenBank/DDBJ whole genome shotgun (WGS) entry which is preliminary data.</text>
</comment>
<accession>A0A1M2VEK0</accession>
<keyword evidence="9" id="KW-0206">Cytoskeleton</keyword>
<keyword evidence="3" id="KW-0597">Phosphoprotein</keyword>
<keyword evidence="14" id="KW-1185">Reference proteome</keyword>
<feature type="compositionally biased region" description="Low complexity" evidence="11">
    <location>
        <begin position="939"/>
        <end position="948"/>
    </location>
</feature>
<dbReference type="OrthoDB" id="123929at2759"/>
<dbReference type="GO" id="GO:0005634">
    <property type="term" value="C:nucleus"/>
    <property type="evidence" value="ECO:0007669"/>
    <property type="project" value="TreeGrafter"/>
</dbReference>
<evidence type="ECO:0000256" key="3">
    <source>
        <dbReference type="ARBA" id="ARBA00022553"/>
    </source>
</evidence>
<dbReference type="InterPro" id="IPR019821">
    <property type="entry name" value="Kinesin_motor_CS"/>
</dbReference>
<feature type="domain" description="Kinesin motor" evidence="12">
    <location>
        <begin position="91"/>
        <end position="567"/>
    </location>
</feature>
<feature type="region of interest" description="Disordered" evidence="11">
    <location>
        <begin position="307"/>
        <end position="337"/>
    </location>
</feature>
<evidence type="ECO:0000259" key="12">
    <source>
        <dbReference type="PROSITE" id="PS50067"/>
    </source>
</evidence>
<evidence type="ECO:0000256" key="11">
    <source>
        <dbReference type="SAM" id="MobiDB-lite"/>
    </source>
</evidence>
<feature type="compositionally biased region" description="Low complexity" evidence="11">
    <location>
        <begin position="1"/>
        <end position="53"/>
    </location>
</feature>
<dbReference type="GO" id="GO:0072686">
    <property type="term" value="C:mitotic spindle"/>
    <property type="evidence" value="ECO:0007669"/>
    <property type="project" value="TreeGrafter"/>
</dbReference>
<proteinExistence type="inferred from homology"/>
<dbReference type="PRINTS" id="PR00380">
    <property type="entry name" value="KINESINHEAVY"/>
</dbReference>
<comment type="similarity">
    <text evidence="10">Belongs to the TRAFAC class myosin-kinesin ATPase superfamily. Kinesin family.</text>
</comment>
<dbReference type="GO" id="GO:0090307">
    <property type="term" value="P:mitotic spindle assembly"/>
    <property type="evidence" value="ECO:0007669"/>
    <property type="project" value="TreeGrafter"/>
</dbReference>
<dbReference type="Pfam" id="PF00225">
    <property type="entry name" value="Kinesin"/>
    <property type="match status" value="2"/>
</dbReference>
<keyword evidence="4" id="KW-0493">Microtubule</keyword>
<dbReference type="InterPro" id="IPR047149">
    <property type="entry name" value="KIF11-like"/>
</dbReference>
<dbReference type="InterPro" id="IPR027417">
    <property type="entry name" value="P-loop_NTPase"/>
</dbReference>
<evidence type="ECO:0000256" key="9">
    <source>
        <dbReference type="ARBA" id="ARBA00023212"/>
    </source>
</evidence>
<dbReference type="GO" id="GO:0008574">
    <property type="term" value="F:plus-end-directed microtubule motor activity"/>
    <property type="evidence" value="ECO:0007669"/>
    <property type="project" value="TreeGrafter"/>
</dbReference>
<sequence>MAGKPRAPSTRASTRTKAATAAPAAPARTTRTASKSSTTATTAAPKKTATRKPLVNRANSPEAKTNGQIVSPKSSQNSGSILLPPDNDREPIKAYLRIRPRVDEGEGAYEPYLEPLTDTSVRLTDPSSSTSRSRMSTINPSSIYTFSHVFPPDTQQPEFFGKTTLPLVRDVLEGRNGLLFTYGVTNSGKTYTIQGGNVQGSAGILPRTLDVIFNSIEGLHGKDRYRPVRLQGIELASESDEPTTIRLPSKGGTTALADVLEDDLPASGSADTDPTSLKLDRNYEYTIWLSYAEVYNEKVYDLFGSLESGGPPPSSQGTPARGASSIPRPTSSFLNLPVPSNNKAHPLLLTRKALTVKPCPLADGDGDGDTTSAGKYVAGLRQVRVRSAAEAKELLRLGQLHRRVFGTLANSQSSRSHALVTIKVLRVHRGERHDPTSIQTARLTLVDLAGSERTKHTHTSGDRLREAGNINKSLMVLGQCMETLRANQRALARSLQQGVAPGSRLDTRDVKRGLALVPFRHSKLTEVLMDYFVGEGRAVMIVNVNPYDTGFDENVHVMKFSALAREVCTAPAANAARPPPSPSKAKTNGLRANSALGPHRRQVTLSYGGAGRKASEAHLEVLEEDEEIDDGEETSVEDDEPINPLVNALFDEIEELRMQLYDAHIRTALIEAETREEVMGEMEERMRSMEDMFARRLMRVMEHNEEKMDAKLDMIQRSRLLSGGSSSHVPRSEGGYSDSVADSVDSDAIGQLHMSEHEHEDARSSVTGHDADEESTDSEVYALSDSGARSRTPSPLAGKGRPTAKRQSTIKQRTTPPSQGKTAAPKRAGTKDEMDVDETETDDGETASPAEDDESGSELEEDDSEEDEFIDDEAESPSEFDRDSVGEWSGSEASEIPTAKPAAKSKATATKGKASATPLETAKAKRAAQTAARGRRSTRTSASSRAVAELGDDLDALSLGGDPDDSTVIIPNRKAREEAAAGTEYVPRKGEVETAKKKKRQLGKGRVMTEDEIESLMAEESQDGGRQLRRSTRGSKR</sequence>
<feature type="compositionally biased region" description="Polar residues" evidence="11">
    <location>
        <begin position="327"/>
        <end position="337"/>
    </location>
</feature>
<dbReference type="PANTHER" id="PTHR47970">
    <property type="entry name" value="KINESIN-LIKE PROTEIN KIF11"/>
    <property type="match status" value="1"/>
</dbReference>
<evidence type="ECO:0000256" key="7">
    <source>
        <dbReference type="ARBA" id="ARBA00023054"/>
    </source>
</evidence>
<evidence type="ECO:0000256" key="5">
    <source>
        <dbReference type="ARBA" id="ARBA00022741"/>
    </source>
</evidence>
<keyword evidence="7" id="KW-0175">Coiled coil</keyword>
<feature type="region of interest" description="Disordered" evidence="11">
    <location>
        <begin position="571"/>
        <end position="598"/>
    </location>
</feature>
<gene>
    <name evidence="13" type="ORF">TRAPUB_3112</name>
</gene>
<feature type="region of interest" description="Disordered" evidence="11">
    <location>
        <begin position="755"/>
        <end position="1037"/>
    </location>
</feature>
<dbReference type="InterPro" id="IPR001752">
    <property type="entry name" value="Kinesin_motor_dom"/>
</dbReference>
<feature type="compositionally biased region" description="Low complexity" evidence="11">
    <location>
        <begin position="897"/>
        <end position="918"/>
    </location>
</feature>
<evidence type="ECO:0000313" key="14">
    <source>
        <dbReference type="Proteomes" id="UP000184267"/>
    </source>
</evidence>
<dbReference type="STRING" id="154538.A0A1M2VEK0"/>
<dbReference type="Proteomes" id="UP000184267">
    <property type="component" value="Unassembled WGS sequence"/>
</dbReference>
<feature type="compositionally biased region" description="Polar residues" evidence="11">
    <location>
        <begin position="57"/>
        <end position="80"/>
    </location>
</feature>
<protein>
    <submittedName>
        <fullName evidence="13">Kinesin-like protein KIF20B</fullName>
    </submittedName>
</protein>
<feature type="compositionally biased region" description="Acidic residues" evidence="11">
    <location>
        <begin position="834"/>
        <end position="878"/>
    </location>
</feature>
<comment type="subcellular location">
    <subcellularLocation>
        <location evidence="1">Cytoplasm</location>
        <location evidence="1">Cytoskeleton</location>
        <location evidence="1">Spindle</location>
    </subcellularLocation>
</comment>
<keyword evidence="2" id="KW-0963">Cytoplasm</keyword>
<dbReference type="OMA" id="DENVHVM"/>
<dbReference type="InterPro" id="IPR036961">
    <property type="entry name" value="Kinesin_motor_dom_sf"/>
</dbReference>
<feature type="region of interest" description="Disordered" evidence="11">
    <location>
        <begin position="721"/>
        <end position="742"/>
    </location>
</feature>
<dbReference type="EMBL" id="MNAD01001360">
    <property type="protein sequence ID" value="OJT06039.1"/>
    <property type="molecule type" value="Genomic_DNA"/>
</dbReference>
<organism evidence="13 14">
    <name type="scientific">Trametes pubescens</name>
    <name type="common">White-rot fungus</name>
    <dbReference type="NCBI Taxonomy" id="154538"/>
    <lineage>
        <taxon>Eukaryota</taxon>
        <taxon>Fungi</taxon>
        <taxon>Dikarya</taxon>
        <taxon>Basidiomycota</taxon>
        <taxon>Agaricomycotina</taxon>
        <taxon>Agaricomycetes</taxon>
        <taxon>Polyporales</taxon>
        <taxon>Polyporaceae</taxon>
        <taxon>Trametes</taxon>
    </lineage>
</organism>
<dbReference type="AlphaFoldDB" id="A0A1M2VEK0"/>
<evidence type="ECO:0000256" key="2">
    <source>
        <dbReference type="ARBA" id="ARBA00022490"/>
    </source>
</evidence>
<dbReference type="SUPFAM" id="SSF52540">
    <property type="entry name" value="P-loop containing nucleoside triphosphate hydrolases"/>
    <property type="match status" value="1"/>
</dbReference>
<dbReference type="PROSITE" id="PS00411">
    <property type="entry name" value="KINESIN_MOTOR_1"/>
    <property type="match status" value="1"/>
</dbReference>
<evidence type="ECO:0000256" key="4">
    <source>
        <dbReference type="ARBA" id="ARBA00022701"/>
    </source>
</evidence>
<feature type="compositionally biased region" description="Basic residues" evidence="11">
    <location>
        <begin position="1027"/>
        <end position="1037"/>
    </location>
</feature>
<dbReference type="GO" id="GO:0005876">
    <property type="term" value="C:spindle microtubule"/>
    <property type="evidence" value="ECO:0007669"/>
    <property type="project" value="TreeGrafter"/>
</dbReference>
<dbReference type="GO" id="GO:0051231">
    <property type="term" value="P:spindle elongation"/>
    <property type="evidence" value="ECO:0007669"/>
    <property type="project" value="TreeGrafter"/>
</dbReference>
<keyword evidence="6 10" id="KW-0067">ATP-binding</keyword>
<dbReference type="SMART" id="SM00129">
    <property type="entry name" value="KISc"/>
    <property type="match status" value="1"/>
</dbReference>
<dbReference type="GO" id="GO:0007018">
    <property type="term" value="P:microtubule-based movement"/>
    <property type="evidence" value="ECO:0007669"/>
    <property type="project" value="InterPro"/>
</dbReference>
<keyword evidence="5 10" id="KW-0547">Nucleotide-binding</keyword>